<proteinExistence type="predicted"/>
<dbReference type="PANTHER" id="PTHR35580">
    <property type="entry name" value="CELL SURFACE GLYCOPROTEIN (S-LAYER PROTEIN)-LIKE PROTEIN"/>
    <property type="match status" value="1"/>
</dbReference>
<dbReference type="EMBL" id="CP071091">
    <property type="protein sequence ID" value="QSQ16147.1"/>
    <property type="molecule type" value="Genomic_DNA"/>
</dbReference>
<gene>
    <name evidence="1" type="ORF">JY572_08900</name>
</gene>
<dbReference type="Gene3D" id="2.80.10.50">
    <property type="match status" value="1"/>
</dbReference>
<dbReference type="PANTHER" id="PTHR35580:SF1">
    <property type="entry name" value="PHYTASE-LIKE DOMAIN-CONTAINING PROTEIN"/>
    <property type="match status" value="1"/>
</dbReference>
<dbReference type="RefSeq" id="WP_206717820.1">
    <property type="nucleotide sequence ID" value="NZ_CP071091.1"/>
</dbReference>
<dbReference type="Proteomes" id="UP000663090">
    <property type="component" value="Chromosome"/>
</dbReference>
<name>A0ABX7NF00_9BACT</name>
<organism evidence="1 2">
    <name type="scientific">Myxococcus landrumensis</name>
    <dbReference type="NCBI Taxonomy" id="2813577"/>
    <lineage>
        <taxon>Bacteria</taxon>
        <taxon>Pseudomonadati</taxon>
        <taxon>Myxococcota</taxon>
        <taxon>Myxococcia</taxon>
        <taxon>Myxococcales</taxon>
        <taxon>Cystobacterineae</taxon>
        <taxon>Myxococcaceae</taxon>
        <taxon>Myxococcus</taxon>
    </lineage>
</organism>
<reference evidence="1 2" key="1">
    <citation type="submission" date="2021-02" db="EMBL/GenBank/DDBJ databases">
        <title>De Novo genome assembly of isolated myxobacteria.</title>
        <authorList>
            <person name="Stevens D.C."/>
        </authorList>
    </citation>
    <scope>NUCLEOTIDE SEQUENCE [LARGE SCALE GENOMIC DNA]</scope>
    <source>
        <strain evidence="1 2">SCHIC003</strain>
    </source>
</reference>
<evidence type="ECO:0000313" key="1">
    <source>
        <dbReference type="EMBL" id="QSQ16147.1"/>
    </source>
</evidence>
<keyword evidence="2" id="KW-1185">Reference proteome</keyword>
<dbReference type="SUPFAM" id="SSF101898">
    <property type="entry name" value="NHL repeat"/>
    <property type="match status" value="1"/>
</dbReference>
<sequence length="404" mass="42968">MLDTQSMGQLATQADGHLVLVSSENSDVHVSRFNPKGQRLWRQRFGDANHQYASGVVVDAKGNTFITGDFWGELDLGGGPLPCPGAPGSPRAFAAKLDATGRHVWSRCFGDMGQQQTGTLALAPNGDVFVGGYFGGSIDFGDGPIPVKGTVNQFVARLGRNDGATVWHQLYETGLGNLVRLASDREGNLFISDAYTDTLSIHGEPWLSTPGFNAYVLKLNPHGQPLWAKDVGPAHQQTGWRLAVDREGNLIGAGAFFGTLDLGGGPLVSQDLDVFVVSLDSEGNHRWSRRFGGPGPDWGHDVNLDPEGNPVVTGSFTATIDLGTGPLTSAGLDDIFVMKLGRQGTTRWSRAFGDLDSQTAYRVVSAGRHDVVLGGPLVGTIDFGSGPVTRTTPNASYLARITPR</sequence>
<accession>A0ABX7NF00</accession>
<dbReference type="InterPro" id="IPR052918">
    <property type="entry name" value="Motility_Chemotaxis_Reg"/>
</dbReference>
<evidence type="ECO:0008006" key="3">
    <source>
        <dbReference type="Google" id="ProtNLM"/>
    </source>
</evidence>
<evidence type="ECO:0000313" key="2">
    <source>
        <dbReference type="Proteomes" id="UP000663090"/>
    </source>
</evidence>
<protein>
    <recommendedName>
        <fullName evidence="3">Beta-propeller repeat protein</fullName>
    </recommendedName>
</protein>